<evidence type="ECO:0000259" key="9">
    <source>
        <dbReference type="Pfam" id="PF01529"/>
    </source>
</evidence>
<dbReference type="RefSeq" id="XP_001014597.2">
    <property type="nucleotide sequence ID" value="XM_001014597.2"/>
</dbReference>
<dbReference type="GO" id="GO:0005794">
    <property type="term" value="C:Golgi apparatus"/>
    <property type="evidence" value="ECO:0007669"/>
    <property type="project" value="TreeGrafter"/>
</dbReference>
<evidence type="ECO:0000256" key="3">
    <source>
        <dbReference type="ARBA" id="ARBA00022692"/>
    </source>
</evidence>
<dbReference type="PANTHER" id="PTHR22883">
    <property type="entry name" value="ZINC FINGER DHHC DOMAIN CONTAINING PROTEIN"/>
    <property type="match status" value="1"/>
</dbReference>
<dbReference type="OrthoDB" id="6781668at2759"/>
<protein>
    <recommendedName>
        <fullName evidence="7">Palmitoyltransferase</fullName>
        <ecNumber evidence="7">2.3.1.225</ecNumber>
    </recommendedName>
</protein>
<keyword evidence="5 7" id="KW-0472">Membrane</keyword>
<feature type="transmembrane region" description="Helical" evidence="7">
    <location>
        <begin position="203"/>
        <end position="221"/>
    </location>
</feature>
<comment type="domain">
    <text evidence="7">The DHHC domain is required for palmitoyltransferase activity.</text>
</comment>
<evidence type="ECO:0000313" key="11">
    <source>
        <dbReference type="Proteomes" id="UP000009168"/>
    </source>
</evidence>
<dbReference type="GO" id="GO:0006612">
    <property type="term" value="P:protein targeting to membrane"/>
    <property type="evidence" value="ECO:0007669"/>
    <property type="project" value="TreeGrafter"/>
</dbReference>
<dbReference type="GO" id="GO:0019706">
    <property type="term" value="F:protein-cysteine S-palmitoyltransferase activity"/>
    <property type="evidence" value="ECO:0007669"/>
    <property type="project" value="UniProtKB-EC"/>
</dbReference>
<keyword evidence="2 7" id="KW-0808">Transferase</keyword>
<dbReference type="EC" id="2.3.1.225" evidence="7"/>
<name>Q23DT9_TETTS</name>
<dbReference type="InterPro" id="IPR001594">
    <property type="entry name" value="Palmitoyltrfase_DHHC"/>
</dbReference>
<keyword evidence="3 7" id="KW-0812">Transmembrane</keyword>
<dbReference type="EMBL" id="GG662712">
    <property type="protein sequence ID" value="EAR94605.2"/>
    <property type="molecule type" value="Genomic_DNA"/>
</dbReference>
<feature type="domain" description="Palmitoyltransferase DHHC" evidence="9">
    <location>
        <begin position="155"/>
        <end position="264"/>
    </location>
</feature>
<evidence type="ECO:0000256" key="2">
    <source>
        <dbReference type="ARBA" id="ARBA00022679"/>
    </source>
</evidence>
<reference evidence="11" key="1">
    <citation type="journal article" date="2006" name="PLoS Biol.">
        <title>Macronuclear genome sequence of the ciliate Tetrahymena thermophila, a model eukaryote.</title>
        <authorList>
            <person name="Eisen J.A."/>
            <person name="Coyne R.S."/>
            <person name="Wu M."/>
            <person name="Wu D."/>
            <person name="Thiagarajan M."/>
            <person name="Wortman J.R."/>
            <person name="Badger J.H."/>
            <person name="Ren Q."/>
            <person name="Amedeo P."/>
            <person name="Jones K.M."/>
            <person name="Tallon L.J."/>
            <person name="Delcher A.L."/>
            <person name="Salzberg S.L."/>
            <person name="Silva J.C."/>
            <person name="Haas B.J."/>
            <person name="Majoros W.H."/>
            <person name="Farzad M."/>
            <person name="Carlton J.M."/>
            <person name="Smith R.K. Jr."/>
            <person name="Garg J."/>
            <person name="Pearlman R.E."/>
            <person name="Karrer K.M."/>
            <person name="Sun L."/>
            <person name="Manning G."/>
            <person name="Elde N.C."/>
            <person name="Turkewitz A.P."/>
            <person name="Asai D.J."/>
            <person name="Wilkes D.E."/>
            <person name="Wang Y."/>
            <person name="Cai H."/>
            <person name="Collins K."/>
            <person name="Stewart B.A."/>
            <person name="Lee S.R."/>
            <person name="Wilamowska K."/>
            <person name="Weinberg Z."/>
            <person name="Ruzzo W.L."/>
            <person name="Wloga D."/>
            <person name="Gaertig J."/>
            <person name="Frankel J."/>
            <person name="Tsao C.-C."/>
            <person name="Gorovsky M.A."/>
            <person name="Keeling P.J."/>
            <person name="Waller R.F."/>
            <person name="Patron N.J."/>
            <person name="Cherry J.M."/>
            <person name="Stover N.A."/>
            <person name="Krieger C.J."/>
            <person name="del Toro C."/>
            <person name="Ryder H.F."/>
            <person name="Williamson S.C."/>
            <person name="Barbeau R.A."/>
            <person name="Hamilton E.P."/>
            <person name="Orias E."/>
        </authorList>
    </citation>
    <scope>NUCLEOTIDE SEQUENCE [LARGE SCALE GENOMIC DNA]</scope>
    <source>
        <strain evidence="11">SB210</strain>
    </source>
</reference>
<sequence>MMLKFFIQGLWGERKAFFFYDLFECTLCMGFLRMVPLFNPIYSAFKSFRSQITDPIDSLIMQCQSFLKCLPRPISQLAGYPIAFCLLLTYLVNGFREFAIIKEDTEDFLFYHLVLAGFVASAYILTYFISPGYFDRPEDKEEFQRAIQTKAELKNNDKIFCMPCQTPKVARSFHCQICHKCTAKTEYHSTVFNKCIGAGNHPYYYLFILGMSILFGLQFIFLSSNRTLQGKKVSVIPLLLNLRIFVYYALLTGQHTVNIISNLSYKEIGDARRLPYLWKNLQGEYFNPFDKGVCGNLREFILVISTNKSIPLSQQELKQYQQVSEEEKSVIINKQDQTNYDSDDDQEEEKKNDNEERDEFEDIGKDKPIPEKYINWRTKKFYTVVDIPNSPLREMAIAEMKKKFRLAKKRSLGDNQFQAQQMLRMNEQRMMRGEITQEELERQKNEIVQKLKKEREEYMLKQMVIQKKEFEKNPQMASQAKLQMEMGMTNARLAMINNPQRAEDIKADLQLAEKNYVYLFGQEALDQFTTSLVDADKNQQYIQQQYVNQQQQQQQQQNQVQQQEVKQVPKHIYQPEQTNLMQPNFNINH</sequence>
<dbReference type="InParanoid" id="Q23DT9"/>
<evidence type="ECO:0000256" key="5">
    <source>
        <dbReference type="ARBA" id="ARBA00023136"/>
    </source>
</evidence>
<dbReference type="GeneID" id="7836790"/>
<keyword evidence="6 7" id="KW-0012">Acyltransferase</keyword>
<evidence type="ECO:0000256" key="6">
    <source>
        <dbReference type="ARBA" id="ARBA00023315"/>
    </source>
</evidence>
<dbReference type="HOGENOM" id="CLU_461197_0_0_1"/>
<dbReference type="eggNOG" id="KOG0509">
    <property type="taxonomic scope" value="Eukaryota"/>
</dbReference>
<dbReference type="Pfam" id="PF01529">
    <property type="entry name" value="DHHC"/>
    <property type="match status" value="1"/>
</dbReference>
<feature type="transmembrane region" description="Helical" evidence="7">
    <location>
        <begin position="233"/>
        <end position="251"/>
    </location>
</feature>
<accession>Q23DT9</accession>
<dbReference type="InterPro" id="IPR039859">
    <property type="entry name" value="PFA4/ZDH16/20/ERF2-like"/>
</dbReference>
<comment type="similarity">
    <text evidence="7">Belongs to the DHHC palmitoyltransferase family.</text>
</comment>
<evidence type="ECO:0000256" key="8">
    <source>
        <dbReference type="SAM" id="MobiDB-lite"/>
    </source>
</evidence>
<evidence type="ECO:0000313" key="10">
    <source>
        <dbReference type="EMBL" id="EAR94605.2"/>
    </source>
</evidence>
<dbReference type="KEGG" id="tet:TTHERM_00045030"/>
<dbReference type="GO" id="GO:0005783">
    <property type="term" value="C:endoplasmic reticulum"/>
    <property type="evidence" value="ECO:0007669"/>
    <property type="project" value="TreeGrafter"/>
</dbReference>
<evidence type="ECO:0000256" key="7">
    <source>
        <dbReference type="RuleBase" id="RU079119"/>
    </source>
</evidence>
<keyword evidence="4 7" id="KW-1133">Transmembrane helix</keyword>
<dbReference type="GO" id="GO:0016020">
    <property type="term" value="C:membrane"/>
    <property type="evidence" value="ECO:0007669"/>
    <property type="project" value="UniProtKB-SubCell"/>
</dbReference>
<evidence type="ECO:0000256" key="1">
    <source>
        <dbReference type="ARBA" id="ARBA00004141"/>
    </source>
</evidence>
<gene>
    <name evidence="10" type="ORF">TTHERM_00045030</name>
</gene>
<dbReference type="AlphaFoldDB" id="Q23DT9"/>
<feature type="transmembrane region" description="Helical" evidence="7">
    <location>
        <begin position="108"/>
        <end position="129"/>
    </location>
</feature>
<dbReference type="PROSITE" id="PS50216">
    <property type="entry name" value="DHHC"/>
    <property type="match status" value="1"/>
</dbReference>
<keyword evidence="11" id="KW-1185">Reference proteome</keyword>
<comment type="catalytic activity">
    <reaction evidence="7">
        <text>L-cysteinyl-[protein] + hexadecanoyl-CoA = S-hexadecanoyl-L-cysteinyl-[protein] + CoA</text>
        <dbReference type="Rhea" id="RHEA:36683"/>
        <dbReference type="Rhea" id="RHEA-COMP:10131"/>
        <dbReference type="Rhea" id="RHEA-COMP:11032"/>
        <dbReference type="ChEBI" id="CHEBI:29950"/>
        <dbReference type="ChEBI" id="CHEBI:57287"/>
        <dbReference type="ChEBI" id="CHEBI:57379"/>
        <dbReference type="ChEBI" id="CHEBI:74151"/>
        <dbReference type="EC" id="2.3.1.225"/>
    </reaction>
</comment>
<feature type="transmembrane region" description="Helical" evidence="7">
    <location>
        <begin position="77"/>
        <end position="96"/>
    </location>
</feature>
<organism evidence="10 11">
    <name type="scientific">Tetrahymena thermophila (strain SB210)</name>
    <dbReference type="NCBI Taxonomy" id="312017"/>
    <lineage>
        <taxon>Eukaryota</taxon>
        <taxon>Sar</taxon>
        <taxon>Alveolata</taxon>
        <taxon>Ciliophora</taxon>
        <taxon>Intramacronucleata</taxon>
        <taxon>Oligohymenophorea</taxon>
        <taxon>Hymenostomatida</taxon>
        <taxon>Tetrahymenina</taxon>
        <taxon>Tetrahymenidae</taxon>
        <taxon>Tetrahymena</taxon>
    </lineage>
</organism>
<proteinExistence type="inferred from homology"/>
<evidence type="ECO:0000256" key="4">
    <source>
        <dbReference type="ARBA" id="ARBA00022989"/>
    </source>
</evidence>
<dbReference type="Proteomes" id="UP000009168">
    <property type="component" value="Unassembled WGS sequence"/>
</dbReference>
<comment type="subcellular location">
    <subcellularLocation>
        <location evidence="1">Membrane</location>
        <topology evidence="1">Multi-pass membrane protein</topology>
    </subcellularLocation>
</comment>
<feature type="region of interest" description="Disordered" evidence="8">
    <location>
        <begin position="331"/>
        <end position="364"/>
    </location>
</feature>